<keyword evidence="1" id="KW-1133">Transmembrane helix</keyword>
<keyword evidence="1" id="KW-0812">Transmembrane</keyword>
<gene>
    <name evidence="2" type="ORF">AMS68_003908</name>
</gene>
<dbReference type="PANTHER" id="PTHR39153">
    <property type="entry name" value="AGR244WP"/>
    <property type="match status" value="1"/>
</dbReference>
<evidence type="ECO:0000256" key="1">
    <source>
        <dbReference type="SAM" id="Phobius"/>
    </source>
</evidence>
<dbReference type="PANTHER" id="PTHR39153:SF1">
    <property type="entry name" value="AGR244WP"/>
    <property type="match status" value="1"/>
</dbReference>
<feature type="transmembrane region" description="Helical" evidence="1">
    <location>
        <begin position="21"/>
        <end position="43"/>
    </location>
</feature>
<dbReference type="OrthoDB" id="3979469at2759"/>
<accession>A0A6H0XUP1</accession>
<keyword evidence="3" id="KW-1185">Reference proteome</keyword>
<evidence type="ECO:0000313" key="2">
    <source>
        <dbReference type="EMBL" id="QIW98390.1"/>
    </source>
</evidence>
<proteinExistence type="predicted"/>
<dbReference type="InterPro" id="IPR038882">
    <property type="entry name" value="Rcf3"/>
</dbReference>
<name>A0A6H0XUP1_9PEZI</name>
<reference evidence="2 3" key="1">
    <citation type="journal article" date="2016" name="Sci. Rep.">
        <title>Peltaster fructicola genome reveals evolution from an invasive phytopathogen to an ectophytic parasite.</title>
        <authorList>
            <person name="Xu C."/>
            <person name="Chen H."/>
            <person name="Gleason M.L."/>
            <person name="Xu J.R."/>
            <person name="Liu H."/>
            <person name="Zhang R."/>
            <person name="Sun G."/>
        </authorList>
    </citation>
    <scope>NUCLEOTIDE SEQUENCE [LARGE SCALE GENOMIC DNA]</scope>
    <source>
        <strain evidence="2 3">LNHT1506</strain>
    </source>
</reference>
<dbReference type="EMBL" id="CP051141">
    <property type="protein sequence ID" value="QIW98390.1"/>
    <property type="molecule type" value="Genomic_DNA"/>
</dbReference>
<organism evidence="2 3">
    <name type="scientific">Peltaster fructicola</name>
    <dbReference type="NCBI Taxonomy" id="286661"/>
    <lineage>
        <taxon>Eukaryota</taxon>
        <taxon>Fungi</taxon>
        <taxon>Dikarya</taxon>
        <taxon>Ascomycota</taxon>
        <taxon>Pezizomycotina</taxon>
        <taxon>Dothideomycetes</taxon>
        <taxon>Dothideomycetes incertae sedis</taxon>
        <taxon>Peltaster</taxon>
    </lineage>
</organism>
<dbReference type="AlphaFoldDB" id="A0A6H0XUP1"/>
<sequence length="105" mass="11894">MSRSQHSAFANDAELESASWAAARGAAWAIFGALAAGVGMMYSPVYRGLTVQFKVFLQMSFMTFGGVIEADKYLRQHGRIMRSRKQMIRDAEVWRRYEAEYGSKE</sequence>
<evidence type="ECO:0000313" key="3">
    <source>
        <dbReference type="Proteomes" id="UP000503462"/>
    </source>
</evidence>
<keyword evidence="1" id="KW-0472">Membrane</keyword>
<evidence type="ECO:0008006" key="4">
    <source>
        <dbReference type="Google" id="ProtNLM"/>
    </source>
</evidence>
<dbReference type="Proteomes" id="UP000503462">
    <property type="component" value="Chromosome 3"/>
</dbReference>
<protein>
    <recommendedName>
        <fullName evidence="4">HIG1 domain-containing protein</fullName>
    </recommendedName>
</protein>